<organism evidence="3 4">
    <name type="scientific">Pseudoalteromonas luteoviolacea</name>
    <dbReference type="NCBI Taxonomy" id="43657"/>
    <lineage>
        <taxon>Bacteria</taxon>
        <taxon>Pseudomonadati</taxon>
        <taxon>Pseudomonadota</taxon>
        <taxon>Gammaproteobacteria</taxon>
        <taxon>Alteromonadales</taxon>
        <taxon>Pseudoalteromonadaceae</taxon>
        <taxon>Pseudoalteromonas</taxon>
    </lineage>
</organism>
<dbReference type="PROSITE" id="PS50994">
    <property type="entry name" value="INTEGRASE"/>
    <property type="match status" value="1"/>
</dbReference>
<dbReference type="GO" id="GO:0003676">
    <property type="term" value="F:nucleic acid binding"/>
    <property type="evidence" value="ECO:0007669"/>
    <property type="project" value="InterPro"/>
</dbReference>
<dbReference type="InterPro" id="IPR015378">
    <property type="entry name" value="Transposase-like_Mu_C"/>
</dbReference>
<protein>
    <submittedName>
        <fullName evidence="3">Transcriptional antiterminator</fullName>
    </submittedName>
</protein>
<sequence>MFRINEVLQYEQTLYRTLMLFEYYVLWIKIHDDKAFPQLIEIAELEQGFQDEILKRVDDPYSYLITVTPEYGSTAQIKRDENYEVIKPLVDFENSYQAKARGKIVNQIVAKTGKTKQTIYRFARRYWQRGQIPNALLPDYKNSGGKGQKRRATTKKLGRPRVYMPGVGALIDDFTEKLFRVAIDRHVMTDKSKSFRYAHNRLKDIYSQYFPELPEEELPTYWQMEHFYKREYRQVEKLELQAGDIRSKKDIRPLFGTATADVLGPGMRYEIDATIADIYLVSSSERGNIVGRPVVYMVVDVFSRMVAGFYIGFENPSYTAAIQALYMASTDKSEYCRELGFEVKPEQWPCIGLPSALLADRGELMGHQIECLEKGFGVRLENTPPFRSEAKGIVERSFRSFQQVFKPFAPGVVTGTKIKKQGDRDYRLDAKVTIEDFTKIILASVLYHNQYHVIDRYDKASDMPTDLPNNPLALWNWGLQHRTGRLKKSEPEHLRVALMPRIRGTVSESGVCIFGLYYTSSELMQLGWMHRGKEVKRPEKVDVAYDLATAEYIYVYPEANSNKYFVCQLSTRSRQFTGASFWDVWEQNEALKYTEAQAKLVANEQERALERKIIETIKQAEKAAPVNSGLSDAERIKNIRENRNAEKTKERQARAYRPVEIDTSQSAEVHYLAEQDDDLDFPDFSDELFGEDDQS</sequence>
<dbReference type="SUPFAM" id="SSF53098">
    <property type="entry name" value="Ribonuclease H-like"/>
    <property type="match status" value="1"/>
</dbReference>
<name>A0A0C1Q7N4_9GAMM</name>
<reference evidence="3 4" key="1">
    <citation type="submission" date="2014-12" db="EMBL/GenBank/DDBJ databases">
        <title>Draft Genome Sequence of Pseudoalteromonas luteoviolacea HI1.</title>
        <authorList>
            <person name="Asahina A.Y."/>
            <person name="Hadfield M.G."/>
        </authorList>
    </citation>
    <scope>NUCLEOTIDE SEQUENCE [LARGE SCALE GENOMIC DNA]</scope>
    <source>
        <strain evidence="3 4">HI1</strain>
    </source>
</reference>
<dbReference type="InterPro" id="IPR012337">
    <property type="entry name" value="RNaseH-like_sf"/>
</dbReference>
<dbReference type="GO" id="GO:0015074">
    <property type="term" value="P:DNA integration"/>
    <property type="evidence" value="ECO:0007669"/>
    <property type="project" value="InterPro"/>
</dbReference>
<dbReference type="Gene3D" id="3.30.420.10">
    <property type="entry name" value="Ribonuclease H-like superfamily/Ribonuclease H"/>
    <property type="match status" value="1"/>
</dbReference>
<feature type="domain" description="Integrase catalytic" evidence="2">
    <location>
        <begin position="261"/>
        <end position="472"/>
    </location>
</feature>
<dbReference type="EMBL" id="JWIC01000008">
    <property type="protein sequence ID" value="KID55525.1"/>
    <property type="molecule type" value="Genomic_DNA"/>
</dbReference>
<feature type="region of interest" description="Disordered" evidence="1">
    <location>
        <begin position="138"/>
        <end position="157"/>
    </location>
</feature>
<dbReference type="AlphaFoldDB" id="A0A0C1Q7N4"/>
<evidence type="ECO:0000259" key="2">
    <source>
        <dbReference type="PROSITE" id="PS50994"/>
    </source>
</evidence>
<dbReference type="InterPro" id="IPR001584">
    <property type="entry name" value="Integrase_cat-core"/>
</dbReference>
<dbReference type="Pfam" id="PF09299">
    <property type="entry name" value="Mu-transpos_C"/>
    <property type="match status" value="1"/>
</dbReference>
<evidence type="ECO:0000313" key="3">
    <source>
        <dbReference type="EMBL" id="KID55525.1"/>
    </source>
</evidence>
<feature type="region of interest" description="Disordered" evidence="1">
    <location>
        <begin position="676"/>
        <end position="695"/>
    </location>
</feature>
<accession>A0A0C1Q7N4</accession>
<dbReference type="OrthoDB" id="501284at2"/>
<comment type="caution">
    <text evidence="3">The sequence shown here is derived from an EMBL/GenBank/DDBJ whole genome shotgun (WGS) entry which is preliminary data.</text>
</comment>
<evidence type="ECO:0000256" key="1">
    <source>
        <dbReference type="SAM" id="MobiDB-lite"/>
    </source>
</evidence>
<feature type="region of interest" description="Disordered" evidence="1">
    <location>
        <begin position="640"/>
        <end position="660"/>
    </location>
</feature>
<feature type="compositionally biased region" description="Basic residues" evidence="1">
    <location>
        <begin position="147"/>
        <end position="157"/>
    </location>
</feature>
<gene>
    <name evidence="3" type="ORF">JF50_20165</name>
</gene>
<dbReference type="InterPro" id="IPR036397">
    <property type="entry name" value="RNaseH_sf"/>
</dbReference>
<proteinExistence type="predicted"/>
<evidence type="ECO:0000313" key="4">
    <source>
        <dbReference type="Proteomes" id="UP000031327"/>
    </source>
</evidence>
<dbReference type="Proteomes" id="UP000031327">
    <property type="component" value="Unassembled WGS sequence"/>
</dbReference>
<dbReference type="RefSeq" id="WP_039611179.1">
    <property type="nucleotide sequence ID" value="NZ_JWIC01000008.1"/>
</dbReference>